<dbReference type="HOGENOM" id="CLU_2068241_0_0_11"/>
<dbReference type="KEGG" id="ari:UM93_14550"/>
<keyword evidence="1" id="KW-1133">Transmembrane helix</keyword>
<sequence>MDRLSAVLFHAQKEATMELLATSLLCLSVALAAALTTHALVARKYEQITREQFDWRLTLALWFGAILANISNTVERSPIAFTLGLVLNILVIATSVRSIVRNILVRRRRKLEQGSPDE</sequence>
<accession>A0A0D4C1E0</accession>
<evidence type="ECO:0000256" key="1">
    <source>
        <dbReference type="SAM" id="Phobius"/>
    </source>
</evidence>
<dbReference type="Proteomes" id="UP000061839">
    <property type="component" value="Chromosome"/>
</dbReference>
<dbReference type="STRING" id="1618207.UM93_14550"/>
<organism evidence="2 3">
    <name type="scientific">Psychromicrobium lacuslunae</name>
    <dbReference type="NCBI Taxonomy" id="1618207"/>
    <lineage>
        <taxon>Bacteria</taxon>
        <taxon>Bacillati</taxon>
        <taxon>Actinomycetota</taxon>
        <taxon>Actinomycetes</taxon>
        <taxon>Micrococcales</taxon>
        <taxon>Micrococcaceae</taxon>
        <taxon>Psychromicrobium</taxon>
    </lineage>
</organism>
<feature type="transmembrane region" description="Helical" evidence="1">
    <location>
        <begin position="53"/>
        <end position="72"/>
    </location>
</feature>
<protein>
    <submittedName>
        <fullName evidence="2">Uncharacterized protein</fullName>
    </submittedName>
</protein>
<proteinExistence type="predicted"/>
<gene>
    <name evidence="2" type="ORF">UM93_14550</name>
</gene>
<feature type="transmembrane region" description="Helical" evidence="1">
    <location>
        <begin position="20"/>
        <end position="41"/>
    </location>
</feature>
<dbReference type="AlphaFoldDB" id="A0A0D4C1E0"/>
<dbReference type="EMBL" id="CP011005">
    <property type="protein sequence ID" value="AJT42413.1"/>
    <property type="molecule type" value="Genomic_DNA"/>
</dbReference>
<feature type="transmembrane region" description="Helical" evidence="1">
    <location>
        <begin position="78"/>
        <end position="100"/>
    </location>
</feature>
<keyword evidence="3" id="KW-1185">Reference proteome</keyword>
<dbReference type="PATRIC" id="fig|1618207.4.peg.2961"/>
<keyword evidence="1" id="KW-0812">Transmembrane</keyword>
<name>A0A0D4C1E0_9MICC</name>
<evidence type="ECO:0000313" key="3">
    <source>
        <dbReference type="Proteomes" id="UP000061839"/>
    </source>
</evidence>
<evidence type="ECO:0000313" key="2">
    <source>
        <dbReference type="EMBL" id="AJT42413.1"/>
    </source>
</evidence>
<reference evidence="2 3" key="1">
    <citation type="journal article" date="2015" name="Genome Announc.">
        <title>Complete Genome Sequencing of Protease-Producing Novel Arthrobacter sp. Strain IHBB 11108 Using PacBio Single-Molecule Real-Time Sequencing Technology.</title>
        <authorList>
            <person name="Kiran S."/>
            <person name="Swarnkar M.K."/>
            <person name="Pal M."/>
            <person name="Thakur R."/>
            <person name="Tewari R."/>
            <person name="Singh A.K."/>
            <person name="Gulati A."/>
        </authorList>
    </citation>
    <scope>NUCLEOTIDE SEQUENCE [LARGE SCALE GENOMIC DNA]</scope>
    <source>
        <strain evidence="2 3">IHBB 11108</strain>
    </source>
</reference>
<keyword evidence="1" id="KW-0472">Membrane</keyword>